<dbReference type="EMBL" id="BMFW01000057">
    <property type="protein sequence ID" value="GGI03026.1"/>
    <property type="molecule type" value="Genomic_DNA"/>
</dbReference>
<dbReference type="InterPro" id="IPR011437">
    <property type="entry name" value="DUF1540"/>
</dbReference>
<evidence type="ECO:0000313" key="2">
    <source>
        <dbReference type="EMBL" id="GGI03026.1"/>
    </source>
</evidence>
<evidence type="ECO:0000259" key="1">
    <source>
        <dbReference type="Pfam" id="PF07561"/>
    </source>
</evidence>
<organism evidence="2 3">
    <name type="scientific">Arthrobacter liuii</name>
    <dbReference type="NCBI Taxonomy" id="1476996"/>
    <lineage>
        <taxon>Bacteria</taxon>
        <taxon>Bacillati</taxon>
        <taxon>Actinomycetota</taxon>
        <taxon>Actinomycetes</taxon>
        <taxon>Micrococcales</taxon>
        <taxon>Micrococcaceae</taxon>
        <taxon>Arthrobacter</taxon>
    </lineage>
</organism>
<feature type="domain" description="DUF1540" evidence="1">
    <location>
        <begin position="128"/>
        <end position="160"/>
    </location>
</feature>
<protein>
    <recommendedName>
        <fullName evidence="1">DUF1540 domain-containing protein</fullName>
    </recommendedName>
</protein>
<name>A0ABQ2AZA5_9MICC</name>
<dbReference type="Proteomes" id="UP000643279">
    <property type="component" value="Unassembled WGS sequence"/>
</dbReference>
<feature type="domain" description="DUF1540" evidence="1">
    <location>
        <begin position="77"/>
        <end position="109"/>
    </location>
</feature>
<reference evidence="3" key="1">
    <citation type="journal article" date="2019" name="Int. J. Syst. Evol. Microbiol.">
        <title>The Global Catalogue of Microorganisms (GCM) 10K type strain sequencing project: providing services to taxonomists for standard genome sequencing and annotation.</title>
        <authorList>
            <consortium name="The Broad Institute Genomics Platform"/>
            <consortium name="The Broad Institute Genome Sequencing Center for Infectious Disease"/>
            <person name="Wu L."/>
            <person name="Ma J."/>
        </authorList>
    </citation>
    <scope>NUCLEOTIDE SEQUENCE [LARGE SCALE GENOMIC DNA]</scope>
    <source>
        <strain evidence="3">CGMCC 1.12778</strain>
    </source>
</reference>
<comment type="caution">
    <text evidence="2">The sequence shown here is derived from an EMBL/GenBank/DDBJ whole genome shotgun (WGS) entry which is preliminary data.</text>
</comment>
<keyword evidence="3" id="KW-1185">Reference proteome</keyword>
<accession>A0ABQ2AZA5</accession>
<proteinExistence type="predicted"/>
<evidence type="ECO:0000313" key="3">
    <source>
        <dbReference type="Proteomes" id="UP000643279"/>
    </source>
</evidence>
<dbReference type="Pfam" id="PF07561">
    <property type="entry name" value="DUF1540"/>
    <property type="match status" value="2"/>
</dbReference>
<gene>
    <name evidence="2" type="ORF">GCM10007170_46080</name>
</gene>
<sequence>MSTSTEPGAIVDAATRLSDARNGSETVRDGGFVALHDYVKDLGLFHGPGQVYLGKTERPPGLPSTEDLEMTTHVADCSVTSCSCNDHTNCNAAAITVSGAEEHAHCATFIETGSHGGLPKVLADVGACQRAECVHNDHLMCRATEVHIGPGKDNADCLTYAHR</sequence>